<dbReference type="VEuPathDB" id="FungiDB:PITG_06838"/>
<dbReference type="KEGG" id="pif:PITG_06838"/>
<dbReference type="EMBL" id="DS028127">
    <property type="protein sequence ID" value="EEY53204.1"/>
    <property type="molecule type" value="Genomic_DNA"/>
</dbReference>
<sequence>MTANDYELFRQFFRISIEHRTPNATLGTGHPDFSEQGIYLYDTSPMTDEDVDHLVHPNTTSAFFAIHIELLESFRIHVVRKFGFTSIYFHDRGTKLLSDLVIKKDYPPN</sequence>
<reference evidence="2" key="1">
    <citation type="journal article" date="2009" name="Nature">
        <title>Genome sequence and analysis of the Irish potato famine pathogen Phytophthora infestans.</title>
        <authorList>
            <consortium name="The Broad Institute Genome Sequencing Platform"/>
            <person name="Haas B.J."/>
            <person name="Kamoun S."/>
            <person name="Zody M.C."/>
            <person name="Jiang R.H."/>
            <person name="Handsaker R.E."/>
            <person name="Cano L.M."/>
            <person name="Grabherr M."/>
            <person name="Kodira C.D."/>
            <person name="Raffaele S."/>
            <person name="Torto-Alalibo T."/>
            <person name="Bozkurt T.O."/>
            <person name="Ah-Fong A.M."/>
            <person name="Alvarado L."/>
            <person name="Anderson V.L."/>
            <person name="Armstrong M.R."/>
            <person name="Avrova A."/>
            <person name="Baxter L."/>
            <person name="Beynon J."/>
            <person name="Boevink P.C."/>
            <person name="Bollmann S.R."/>
            <person name="Bos J.I."/>
            <person name="Bulone V."/>
            <person name="Cai G."/>
            <person name="Cakir C."/>
            <person name="Carrington J.C."/>
            <person name="Chawner M."/>
            <person name="Conti L."/>
            <person name="Costanzo S."/>
            <person name="Ewan R."/>
            <person name="Fahlgren N."/>
            <person name="Fischbach M.A."/>
            <person name="Fugelstad J."/>
            <person name="Gilroy E.M."/>
            <person name="Gnerre S."/>
            <person name="Green P.J."/>
            <person name="Grenville-Briggs L.J."/>
            <person name="Griffith J."/>
            <person name="Grunwald N.J."/>
            <person name="Horn K."/>
            <person name="Horner N.R."/>
            <person name="Hu C.H."/>
            <person name="Huitema E."/>
            <person name="Jeong D.H."/>
            <person name="Jones A.M."/>
            <person name="Jones J.D."/>
            <person name="Jones R.W."/>
            <person name="Karlsson E.K."/>
            <person name="Kunjeti S.G."/>
            <person name="Lamour K."/>
            <person name="Liu Z."/>
            <person name="Ma L."/>
            <person name="Maclean D."/>
            <person name="Chibucos M.C."/>
            <person name="McDonald H."/>
            <person name="McWalters J."/>
            <person name="Meijer H.J."/>
            <person name="Morgan W."/>
            <person name="Morris P.F."/>
            <person name="Munro C.A."/>
            <person name="O'Neill K."/>
            <person name="Ospina-Giraldo M."/>
            <person name="Pinzon A."/>
            <person name="Pritchard L."/>
            <person name="Ramsahoye B."/>
            <person name="Ren Q."/>
            <person name="Restrepo S."/>
            <person name="Roy S."/>
            <person name="Sadanandom A."/>
            <person name="Savidor A."/>
            <person name="Schornack S."/>
            <person name="Schwartz D.C."/>
            <person name="Schumann U.D."/>
            <person name="Schwessinger B."/>
            <person name="Seyer L."/>
            <person name="Sharpe T."/>
            <person name="Silvar C."/>
            <person name="Song J."/>
            <person name="Studholme D.J."/>
            <person name="Sykes S."/>
            <person name="Thines M."/>
            <person name="van de Vondervoort P.J."/>
            <person name="Phuntumart V."/>
            <person name="Wawra S."/>
            <person name="Weide R."/>
            <person name="Win J."/>
            <person name="Young C."/>
            <person name="Zhou S."/>
            <person name="Fry W."/>
            <person name="Meyers B.C."/>
            <person name="van West P."/>
            <person name="Ristaino J."/>
            <person name="Govers F."/>
            <person name="Birch P.R."/>
            <person name="Whisson S.C."/>
            <person name="Judelson H.S."/>
            <person name="Nusbaum C."/>
        </authorList>
    </citation>
    <scope>NUCLEOTIDE SEQUENCE [LARGE SCALE GENOMIC DNA]</scope>
    <source>
        <strain evidence="2">T30-4</strain>
    </source>
</reference>
<keyword evidence="2" id="KW-1185">Reference proteome</keyword>
<organism evidence="1 2">
    <name type="scientific">Phytophthora infestans (strain T30-4)</name>
    <name type="common">Potato late blight agent</name>
    <dbReference type="NCBI Taxonomy" id="403677"/>
    <lineage>
        <taxon>Eukaryota</taxon>
        <taxon>Sar</taxon>
        <taxon>Stramenopiles</taxon>
        <taxon>Oomycota</taxon>
        <taxon>Peronosporomycetes</taxon>
        <taxon>Peronosporales</taxon>
        <taxon>Peronosporaceae</taxon>
        <taxon>Phytophthora</taxon>
    </lineage>
</organism>
<protein>
    <submittedName>
        <fullName evidence="1">Uncharacterized protein</fullName>
    </submittedName>
</protein>
<dbReference type="RefSeq" id="XP_002904822.1">
    <property type="nucleotide sequence ID" value="XM_002904776.1"/>
</dbReference>
<dbReference type="Proteomes" id="UP000006643">
    <property type="component" value="Unassembled WGS sequence"/>
</dbReference>
<gene>
    <name evidence="1" type="ORF">PITG_06838</name>
</gene>
<proteinExistence type="predicted"/>
<dbReference type="GeneID" id="9463413"/>
<accession>D0N6K5</accession>
<evidence type="ECO:0000313" key="2">
    <source>
        <dbReference type="Proteomes" id="UP000006643"/>
    </source>
</evidence>
<dbReference type="AlphaFoldDB" id="D0N6K5"/>
<dbReference type="HOGENOM" id="CLU_2189091_0_0_1"/>
<evidence type="ECO:0000313" key="1">
    <source>
        <dbReference type="EMBL" id="EEY53204.1"/>
    </source>
</evidence>
<dbReference type="InParanoid" id="D0N6K5"/>
<name>D0N6K5_PHYIT</name>